<dbReference type="GO" id="GO:0006511">
    <property type="term" value="P:ubiquitin-dependent protein catabolic process"/>
    <property type="evidence" value="ECO:0007669"/>
    <property type="project" value="TreeGrafter"/>
</dbReference>
<dbReference type="EMBL" id="JAKMXF010000365">
    <property type="protein sequence ID" value="KAI6645973.1"/>
    <property type="molecule type" value="Genomic_DNA"/>
</dbReference>
<dbReference type="GO" id="GO:0000209">
    <property type="term" value="P:protein polyubiquitination"/>
    <property type="evidence" value="ECO:0007669"/>
    <property type="project" value="TreeGrafter"/>
</dbReference>
<dbReference type="InterPro" id="IPR013087">
    <property type="entry name" value="Znf_C2H2_type"/>
</dbReference>
<evidence type="ECO:0000313" key="3">
    <source>
        <dbReference type="EMBL" id="KAI6645973.1"/>
    </source>
</evidence>
<feature type="region of interest" description="Disordered" evidence="1">
    <location>
        <begin position="338"/>
        <end position="373"/>
    </location>
</feature>
<gene>
    <name evidence="3" type="ORF">LOD99_13228</name>
</gene>
<evidence type="ECO:0000259" key="2">
    <source>
        <dbReference type="PROSITE" id="PS00028"/>
    </source>
</evidence>
<feature type="domain" description="C2H2-type" evidence="2">
    <location>
        <begin position="172"/>
        <end position="193"/>
    </location>
</feature>
<dbReference type="InterPro" id="IPR051438">
    <property type="entry name" value="RNF_E3_ubiq-protein_ligase"/>
</dbReference>
<evidence type="ECO:0000256" key="1">
    <source>
        <dbReference type="SAM" id="MobiDB-lite"/>
    </source>
</evidence>
<dbReference type="PANTHER" id="PTHR46016:SF1">
    <property type="entry name" value="RING-TYPE DOMAIN-CONTAINING PROTEIN"/>
    <property type="match status" value="1"/>
</dbReference>
<dbReference type="GO" id="GO:0061630">
    <property type="term" value="F:ubiquitin protein ligase activity"/>
    <property type="evidence" value="ECO:0007669"/>
    <property type="project" value="TreeGrafter"/>
</dbReference>
<dbReference type="PANTHER" id="PTHR46016">
    <property type="entry name" value="ZINC FINGER, RING/FYVE/PHD-TYPE"/>
    <property type="match status" value="1"/>
</dbReference>
<protein>
    <recommendedName>
        <fullName evidence="2">C2H2-type domain-containing protein</fullName>
    </recommendedName>
</protein>
<reference evidence="3 4" key="1">
    <citation type="journal article" date="2023" name="BMC Biol.">
        <title>The compact genome of the sponge Oopsacas minuta (Hexactinellida) is lacking key metazoan core genes.</title>
        <authorList>
            <person name="Santini S."/>
            <person name="Schenkelaars Q."/>
            <person name="Jourda C."/>
            <person name="Duchesne M."/>
            <person name="Belahbib H."/>
            <person name="Rocher C."/>
            <person name="Selva M."/>
            <person name="Riesgo A."/>
            <person name="Vervoort M."/>
            <person name="Leys S.P."/>
            <person name="Kodjabachian L."/>
            <person name="Le Bivic A."/>
            <person name="Borchiellini C."/>
            <person name="Claverie J.M."/>
            <person name="Renard E."/>
        </authorList>
    </citation>
    <scope>NUCLEOTIDE SEQUENCE [LARGE SCALE GENOMIC DNA]</scope>
    <source>
        <strain evidence="3">SPO-2</strain>
    </source>
</reference>
<dbReference type="PROSITE" id="PS00028">
    <property type="entry name" value="ZINC_FINGER_C2H2_1"/>
    <property type="match status" value="1"/>
</dbReference>
<name>A0AAV7JB70_9METZ</name>
<comment type="caution">
    <text evidence="3">The sequence shown here is derived from an EMBL/GenBank/DDBJ whole genome shotgun (WGS) entry which is preliminary data.</text>
</comment>
<dbReference type="Proteomes" id="UP001165289">
    <property type="component" value="Unassembled WGS sequence"/>
</dbReference>
<sequence>MAESLAPLQPNLNPITPKVKSVVAQPVTDPMKIRWQCPLCRKIMPQFVRDCHVKLHAIFCCPRCSNDYPLHDLGSHLIECMVIYTFDQFPCSICGSPDGSTRHVKIKHISKLTCSIPGCEKSFTFDTFAGHIKNCIKIYNKRSQSNPFIANPNSQRKKAVDNPVKTVIQFKCIFCTTVCSTDGILQKHIEKVHIKHACPLCHARDISETNFDDHVIKCLKKRPNQDTCPLCGTSLANKNNNHIHSFHATLKISCPSCKQKFKCDSIARHAVSCQKKVSQELSTATASVHKVEIAIHPKQMPVQSHAMETLNITTSKPVSKVSNTISLSDSEFPALALKPPINQGPVSKRKLPANKPTISTNDKQLSTNPLISISPDSNSDCELTSLFDDDDYL</sequence>
<accession>A0AAV7JB70</accession>
<dbReference type="SMART" id="SM00355">
    <property type="entry name" value="ZnF_C2H2"/>
    <property type="match status" value="4"/>
</dbReference>
<proteinExistence type="predicted"/>
<dbReference type="AlphaFoldDB" id="A0AAV7JB70"/>
<evidence type="ECO:0000313" key="4">
    <source>
        <dbReference type="Proteomes" id="UP001165289"/>
    </source>
</evidence>
<feature type="compositionally biased region" description="Polar residues" evidence="1">
    <location>
        <begin position="356"/>
        <end position="373"/>
    </location>
</feature>
<organism evidence="3 4">
    <name type="scientific">Oopsacas minuta</name>
    <dbReference type="NCBI Taxonomy" id="111878"/>
    <lineage>
        <taxon>Eukaryota</taxon>
        <taxon>Metazoa</taxon>
        <taxon>Porifera</taxon>
        <taxon>Hexactinellida</taxon>
        <taxon>Hexasterophora</taxon>
        <taxon>Lyssacinosida</taxon>
        <taxon>Leucopsacidae</taxon>
        <taxon>Oopsacas</taxon>
    </lineage>
</organism>
<keyword evidence="4" id="KW-1185">Reference proteome</keyword>